<name>A0AAV6THJ0_9ARAC</name>
<dbReference type="AlphaFoldDB" id="A0AAV6THJ0"/>
<dbReference type="EMBL" id="JAFNEN010004294">
    <property type="protein sequence ID" value="KAG8171212.1"/>
    <property type="molecule type" value="Genomic_DNA"/>
</dbReference>
<proteinExistence type="predicted"/>
<evidence type="ECO:0000256" key="1">
    <source>
        <dbReference type="SAM" id="MobiDB-lite"/>
    </source>
</evidence>
<keyword evidence="3" id="KW-1185">Reference proteome</keyword>
<comment type="caution">
    <text evidence="2">The sequence shown here is derived from an EMBL/GenBank/DDBJ whole genome shotgun (WGS) entry which is preliminary data.</text>
</comment>
<evidence type="ECO:0000313" key="2">
    <source>
        <dbReference type="EMBL" id="KAG8171212.1"/>
    </source>
</evidence>
<accession>A0AAV6THJ0</accession>
<protein>
    <submittedName>
        <fullName evidence="2">Uncharacterized protein</fullName>
    </submittedName>
</protein>
<reference evidence="2 3" key="1">
    <citation type="journal article" date="2022" name="Nat. Ecol. Evol.">
        <title>A masculinizing supergene underlies an exaggerated male reproductive morph in a spider.</title>
        <authorList>
            <person name="Hendrickx F."/>
            <person name="De Corte Z."/>
            <person name="Sonet G."/>
            <person name="Van Belleghem S.M."/>
            <person name="Kostlbacher S."/>
            <person name="Vangestel C."/>
        </authorList>
    </citation>
    <scope>NUCLEOTIDE SEQUENCE [LARGE SCALE GENOMIC DNA]</scope>
    <source>
        <strain evidence="2">W744_W776</strain>
    </source>
</reference>
<feature type="region of interest" description="Disordered" evidence="1">
    <location>
        <begin position="71"/>
        <end position="95"/>
    </location>
</feature>
<evidence type="ECO:0000313" key="3">
    <source>
        <dbReference type="Proteomes" id="UP000827092"/>
    </source>
</evidence>
<dbReference type="Proteomes" id="UP000827092">
    <property type="component" value="Unassembled WGS sequence"/>
</dbReference>
<organism evidence="2 3">
    <name type="scientific">Oedothorax gibbosus</name>
    <dbReference type="NCBI Taxonomy" id="931172"/>
    <lineage>
        <taxon>Eukaryota</taxon>
        <taxon>Metazoa</taxon>
        <taxon>Ecdysozoa</taxon>
        <taxon>Arthropoda</taxon>
        <taxon>Chelicerata</taxon>
        <taxon>Arachnida</taxon>
        <taxon>Araneae</taxon>
        <taxon>Araneomorphae</taxon>
        <taxon>Entelegynae</taxon>
        <taxon>Araneoidea</taxon>
        <taxon>Linyphiidae</taxon>
        <taxon>Erigoninae</taxon>
        <taxon>Oedothorax</taxon>
    </lineage>
</organism>
<gene>
    <name evidence="2" type="ORF">JTE90_003513</name>
</gene>
<sequence>MFLRFRKKPFHIEGPTTIKGPLYLILPQKYCHKIKYTKTSHSRQTVLDFTTNPALHIGAGEETTRVERTQASRVGHGAQRHSTHTQTAARSYDHNMSPYSPEIISAMEGGRHGGPGPPQKANVREAGPDYKTRAPPFFPRTQTCAPI</sequence>